<dbReference type="Proteomes" id="UP001238540">
    <property type="component" value="Unassembled WGS sequence"/>
</dbReference>
<comment type="caution">
    <text evidence="4">The sequence shown here is derived from an EMBL/GenBank/DDBJ whole genome shotgun (WGS) entry which is preliminary data.</text>
</comment>
<dbReference type="EMBL" id="JAUFQC010000001">
    <property type="protein sequence ID" value="MDN3608730.1"/>
    <property type="molecule type" value="Genomic_DNA"/>
</dbReference>
<evidence type="ECO:0000313" key="4">
    <source>
        <dbReference type="EMBL" id="MDN3608730.1"/>
    </source>
</evidence>
<dbReference type="InterPro" id="IPR002104">
    <property type="entry name" value="Integrase_catalytic"/>
</dbReference>
<evidence type="ECO:0000256" key="1">
    <source>
        <dbReference type="ARBA" id="ARBA00022908"/>
    </source>
</evidence>
<evidence type="ECO:0000256" key="2">
    <source>
        <dbReference type="ARBA" id="ARBA00023172"/>
    </source>
</evidence>
<organism evidence="4 5">
    <name type="scientific">Vibrio ostreicida</name>
    <dbReference type="NCBI Taxonomy" id="526588"/>
    <lineage>
        <taxon>Bacteria</taxon>
        <taxon>Pseudomonadati</taxon>
        <taxon>Pseudomonadota</taxon>
        <taxon>Gammaproteobacteria</taxon>
        <taxon>Vibrionales</taxon>
        <taxon>Vibrionaceae</taxon>
        <taxon>Vibrio</taxon>
    </lineage>
</organism>
<protein>
    <submittedName>
        <fullName evidence="4">Site-specific integrase</fullName>
    </submittedName>
</protein>
<accession>A0ABT8BNQ8</accession>
<dbReference type="Pfam" id="PF00589">
    <property type="entry name" value="Phage_integrase"/>
    <property type="match status" value="1"/>
</dbReference>
<keyword evidence="1" id="KW-0229">DNA integration</keyword>
<reference evidence="5" key="1">
    <citation type="journal article" date="2019" name="Int. J. Syst. Evol. Microbiol.">
        <title>The Global Catalogue of Microorganisms (GCM) 10K type strain sequencing project: providing services to taxonomists for standard genome sequencing and annotation.</title>
        <authorList>
            <consortium name="The Broad Institute Genomics Platform"/>
            <consortium name="The Broad Institute Genome Sequencing Center for Infectious Disease"/>
            <person name="Wu L."/>
            <person name="Ma J."/>
        </authorList>
    </citation>
    <scope>NUCLEOTIDE SEQUENCE [LARGE SCALE GENOMIC DNA]</scope>
    <source>
        <strain evidence="5">CECT 7398</strain>
    </source>
</reference>
<dbReference type="PROSITE" id="PS51898">
    <property type="entry name" value="TYR_RECOMBINASE"/>
    <property type="match status" value="1"/>
</dbReference>
<evidence type="ECO:0000259" key="3">
    <source>
        <dbReference type="PROSITE" id="PS51898"/>
    </source>
</evidence>
<keyword evidence="2" id="KW-0233">DNA recombination</keyword>
<dbReference type="CDD" id="cd00397">
    <property type="entry name" value="DNA_BRE_C"/>
    <property type="match status" value="1"/>
</dbReference>
<proteinExistence type="predicted"/>
<dbReference type="PANTHER" id="PTHR30349">
    <property type="entry name" value="PHAGE INTEGRASE-RELATED"/>
    <property type="match status" value="1"/>
</dbReference>
<dbReference type="InterPro" id="IPR050090">
    <property type="entry name" value="Tyrosine_recombinase_XerCD"/>
</dbReference>
<dbReference type="InterPro" id="IPR011010">
    <property type="entry name" value="DNA_brk_join_enz"/>
</dbReference>
<dbReference type="RefSeq" id="WP_170883491.1">
    <property type="nucleotide sequence ID" value="NZ_JABEYA020000019.1"/>
</dbReference>
<feature type="domain" description="Tyr recombinase" evidence="3">
    <location>
        <begin position="182"/>
        <end position="387"/>
    </location>
</feature>
<sequence>MVTVIHSKDFNVPRIFPTSKISKSFLLKGFPTFYSNENEYILPVNLWLNYLQNIRSASDISCCVRAMKRYWQFLEDTGCAWNAFPPTDYLKPTYRFRNDNLLKAAKKGEIAYSTASLYMLQVIKFYEWATHEHFITFTEDNKPFNYQLVHIANTGMMSHNNPKFVVRSTDLRIRKPARNENQRLNPLSKEELAQFATCLASYSEEFIIHQLLQLQSGLRVEEACTFSVTSVEKPDPNSKRFEVEIGPSNGVHTKFNKTRKVEVPFSLMQRMYYYSVSERRFNRAKKTNQEYSTLLLNNRGMPLCSNNIQQYFRRLREEIKDRFLTSFDHRTHDLRATYGTYRLDALLEHLVVGDALALVMAWMGHKDDKTTWKYLKYLRKEKANQSAIVLLDQILEGSLE</sequence>
<keyword evidence="5" id="KW-1185">Reference proteome</keyword>
<name>A0ABT8BNQ8_9VIBR</name>
<dbReference type="Gene3D" id="1.10.443.10">
    <property type="entry name" value="Intergrase catalytic core"/>
    <property type="match status" value="1"/>
</dbReference>
<dbReference type="SUPFAM" id="SSF56349">
    <property type="entry name" value="DNA breaking-rejoining enzymes"/>
    <property type="match status" value="1"/>
</dbReference>
<dbReference type="InterPro" id="IPR013762">
    <property type="entry name" value="Integrase-like_cat_sf"/>
</dbReference>
<evidence type="ECO:0000313" key="5">
    <source>
        <dbReference type="Proteomes" id="UP001238540"/>
    </source>
</evidence>
<dbReference type="PANTHER" id="PTHR30349:SF64">
    <property type="entry name" value="PROPHAGE INTEGRASE INTD-RELATED"/>
    <property type="match status" value="1"/>
</dbReference>
<gene>
    <name evidence="4" type="ORF">QWZ16_03025</name>
</gene>